<dbReference type="EMBL" id="BAABUK010000030">
    <property type="protein sequence ID" value="GAA5816251.1"/>
    <property type="molecule type" value="Genomic_DNA"/>
</dbReference>
<feature type="compositionally biased region" description="Polar residues" evidence="1">
    <location>
        <begin position="13"/>
        <end position="25"/>
    </location>
</feature>
<evidence type="ECO:0000256" key="1">
    <source>
        <dbReference type="SAM" id="MobiDB-lite"/>
    </source>
</evidence>
<evidence type="ECO:0000313" key="2">
    <source>
        <dbReference type="EMBL" id="GAA5816251.1"/>
    </source>
</evidence>
<protein>
    <submittedName>
        <fullName evidence="2">Uncharacterized protein</fullName>
    </submittedName>
</protein>
<keyword evidence="3" id="KW-1185">Reference proteome</keyword>
<name>A0ABP9ZAU3_9FUNG</name>
<comment type="caution">
    <text evidence="2">The sequence shown here is derived from an EMBL/GenBank/DDBJ whole genome shotgun (WGS) entry which is preliminary data.</text>
</comment>
<reference evidence="2 3" key="1">
    <citation type="submission" date="2024-04" db="EMBL/GenBank/DDBJ databases">
        <title>genome sequences of Mucor flavus KT1a and Helicostylum pulchrum KT1b strains isolated from the surface of a dry-aged beef.</title>
        <authorList>
            <person name="Toyotome T."/>
            <person name="Hosono M."/>
            <person name="Torimaru M."/>
            <person name="Fukuda K."/>
            <person name="Mikami N."/>
        </authorList>
    </citation>
    <scope>NUCLEOTIDE SEQUENCE [LARGE SCALE GENOMIC DNA]</scope>
    <source>
        <strain evidence="2 3">KT1a</strain>
    </source>
</reference>
<dbReference type="Proteomes" id="UP001473302">
    <property type="component" value="Unassembled WGS sequence"/>
</dbReference>
<organism evidence="2 3">
    <name type="scientific">Mucor flavus</name>
    <dbReference type="NCBI Taxonomy" id="439312"/>
    <lineage>
        <taxon>Eukaryota</taxon>
        <taxon>Fungi</taxon>
        <taxon>Fungi incertae sedis</taxon>
        <taxon>Mucoromycota</taxon>
        <taxon>Mucoromycotina</taxon>
        <taxon>Mucoromycetes</taxon>
        <taxon>Mucorales</taxon>
        <taxon>Mucorineae</taxon>
        <taxon>Mucoraceae</taxon>
        <taxon>Mucor</taxon>
    </lineage>
</organism>
<accession>A0ABP9ZAU3</accession>
<evidence type="ECO:0000313" key="3">
    <source>
        <dbReference type="Proteomes" id="UP001473302"/>
    </source>
</evidence>
<gene>
    <name evidence="2" type="ORF">MFLAVUS_009777</name>
</gene>
<sequence>MHPLPDPFAEQSELYTISSGQSEDSPNSIMEYKDMLESQTNLDSLHELGADIVTLVRYKVVECRPASVSTSYSEIIQYTAVFELFAFLLLDIAKPEEALGLVKVPSDETVAHYLM</sequence>
<feature type="region of interest" description="Disordered" evidence="1">
    <location>
        <begin position="1"/>
        <end position="25"/>
    </location>
</feature>
<proteinExistence type="predicted"/>